<organism evidence="1 2">
    <name type="scientific">Bacillus solimangrovi</name>
    <dbReference type="NCBI Taxonomy" id="1305675"/>
    <lineage>
        <taxon>Bacteria</taxon>
        <taxon>Bacillati</taxon>
        <taxon>Bacillota</taxon>
        <taxon>Bacilli</taxon>
        <taxon>Bacillales</taxon>
        <taxon>Bacillaceae</taxon>
        <taxon>Bacillus</taxon>
    </lineage>
</organism>
<dbReference type="RefSeq" id="WP_069715881.1">
    <property type="nucleotide sequence ID" value="NZ_MJEH01000005.1"/>
</dbReference>
<dbReference type="OrthoDB" id="2866828at2"/>
<keyword evidence="2" id="KW-1185">Reference proteome</keyword>
<evidence type="ECO:0000313" key="1">
    <source>
        <dbReference type="EMBL" id="OEH94112.1"/>
    </source>
</evidence>
<name>A0A1E5LJ45_9BACI</name>
<dbReference type="Proteomes" id="UP000095209">
    <property type="component" value="Unassembled WGS sequence"/>
</dbReference>
<dbReference type="STRING" id="1305675.BFG57_09705"/>
<dbReference type="AlphaFoldDB" id="A0A1E5LJ45"/>
<dbReference type="EMBL" id="MJEH01000005">
    <property type="protein sequence ID" value="OEH94112.1"/>
    <property type="molecule type" value="Genomic_DNA"/>
</dbReference>
<evidence type="ECO:0000313" key="2">
    <source>
        <dbReference type="Proteomes" id="UP000095209"/>
    </source>
</evidence>
<protein>
    <submittedName>
        <fullName evidence="1">Uncharacterized protein</fullName>
    </submittedName>
</protein>
<reference evidence="1 2" key="1">
    <citation type="submission" date="2016-08" db="EMBL/GenBank/DDBJ databases">
        <title>Genome of Bacillus solimangrovi GH2-4.</title>
        <authorList>
            <person name="Lim S."/>
            <person name="Kim B.-C."/>
        </authorList>
    </citation>
    <scope>NUCLEOTIDE SEQUENCE [LARGE SCALE GENOMIC DNA]</scope>
    <source>
        <strain evidence="1 2">GH2-4</strain>
    </source>
</reference>
<sequence>MFKIKAYFQLVDLEERIKCFKNKNREKLFVDIDDAENMMKIINTTDSRGRSKFNFDYVLVRFLIKYNRRDIVNFYSPGDDTDLWYQYLCLIEDFFKHNHAESSYGLEYYDMGIENLDDDQLHFYIKLEHEYDNEISAILPKKDFLQELIKALKYFLRKMEEYGVFERQIQLGKMNLTDQTDLYNRIEQCEMYTEKL</sequence>
<proteinExistence type="predicted"/>
<comment type="caution">
    <text evidence="1">The sequence shown here is derived from an EMBL/GenBank/DDBJ whole genome shotgun (WGS) entry which is preliminary data.</text>
</comment>
<accession>A0A1E5LJ45</accession>
<gene>
    <name evidence="1" type="ORF">BFG57_09705</name>
</gene>